<protein>
    <submittedName>
        <fullName evidence="2">Crp/Fnr family transcriptional regulator</fullName>
    </submittedName>
</protein>
<dbReference type="SUPFAM" id="SSF51206">
    <property type="entry name" value="cAMP-binding domain-like"/>
    <property type="match status" value="1"/>
</dbReference>
<evidence type="ECO:0000259" key="1">
    <source>
        <dbReference type="Pfam" id="PF00027"/>
    </source>
</evidence>
<name>A0ABV6HLR7_9SPHI</name>
<reference evidence="2 3" key="1">
    <citation type="submission" date="2024-09" db="EMBL/GenBank/DDBJ databases">
        <authorList>
            <person name="Sun Q."/>
            <person name="Mori K."/>
        </authorList>
    </citation>
    <scope>NUCLEOTIDE SEQUENCE [LARGE SCALE GENOMIC DNA]</scope>
    <source>
        <strain evidence="2 3">CCM 7765</strain>
    </source>
</reference>
<dbReference type="RefSeq" id="WP_130855522.1">
    <property type="nucleotide sequence ID" value="NZ_JBHLWO010000002.1"/>
</dbReference>
<comment type="caution">
    <text evidence="2">The sequence shown here is derived from an EMBL/GenBank/DDBJ whole genome shotgun (WGS) entry which is preliminary data.</text>
</comment>
<evidence type="ECO:0000313" key="2">
    <source>
        <dbReference type="EMBL" id="MFC0319853.1"/>
    </source>
</evidence>
<dbReference type="InterPro" id="IPR018490">
    <property type="entry name" value="cNMP-bd_dom_sf"/>
</dbReference>
<dbReference type="InterPro" id="IPR000595">
    <property type="entry name" value="cNMP-bd_dom"/>
</dbReference>
<sequence>MSKILRQQIEKITPLSDNEFEYILSHFTERKLRKHQFAVQCGQAVKFDYFILSGCLKSYHTDNDGKIHIIQFGMQDWWITDYQAYYNQTAATIDIDCIEDTEMLCLSYENREKLCAELHKMEHFFRKKTNIRNVALQQRILSLMSNNAKERYDSLLEQYPQLFQKVPKHLLASYLGVTRETLSRFNSTSK</sequence>
<proteinExistence type="predicted"/>
<dbReference type="Gene3D" id="2.60.120.10">
    <property type="entry name" value="Jelly Rolls"/>
    <property type="match status" value="1"/>
</dbReference>
<dbReference type="EMBL" id="JBHLWO010000002">
    <property type="protein sequence ID" value="MFC0319853.1"/>
    <property type="molecule type" value="Genomic_DNA"/>
</dbReference>
<dbReference type="InterPro" id="IPR014710">
    <property type="entry name" value="RmlC-like_jellyroll"/>
</dbReference>
<dbReference type="Pfam" id="PF00027">
    <property type="entry name" value="cNMP_binding"/>
    <property type="match status" value="1"/>
</dbReference>
<gene>
    <name evidence="2" type="ORF">ACFFI0_16135</name>
</gene>
<accession>A0ABV6HLR7</accession>
<dbReference type="Proteomes" id="UP001589774">
    <property type="component" value="Unassembled WGS sequence"/>
</dbReference>
<feature type="domain" description="Cyclic nucleotide-binding" evidence="1">
    <location>
        <begin position="30"/>
        <end position="116"/>
    </location>
</feature>
<keyword evidence="3" id="KW-1185">Reference proteome</keyword>
<evidence type="ECO:0000313" key="3">
    <source>
        <dbReference type="Proteomes" id="UP001589774"/>
    </source>
</evidence>
<organism evidence="2 3">
    <name type="scientific">Olivibacter oleidegradans</name>
    <dbReference type="NCBI Taxonomy" id="760123"/>
    <lineage>
        <taxon>Bacteria</taxon>
        <taxon>Pseudomonadati</taxon>
        <taxon>Bacteroidota</taxon>
        <taxon>Sphingobacteriia</taxon>
        <taxon>Sphingobacteriales</taxon>
        <taxon>Sphingobacteriaceae</taxon>
        <taxon>Olivibacter</taxon>
    </lineage>
</organism>